<protein>
    <submittedName>
        <fullName evidence="2">Uncharacterized protein</fullName>
    </submittedName>
</protein>
<accession>A0AC34R364</accession>
<reference evidence="2" key="1">
    <citation type="submission" date="2022-11" db="UniProtKB">
        <authorList>
            <consortium name="WormBaseParasite"/>
        </authorList>
    </citation>
    <scope>IDENTIFICATION</scope>
</reference>
<evidence type="ECO:0000313" key="1">
    <source>
        <dbReference type="Proteomes" id="UP000887576"/>
    </source>
</evidence>
<dbReference type="Proteomes" id="UP000887576">
    <property type="component" value="Unplaced"/>
</dbReference>
<organism evidence="1 2">
    <name type="scientific">Panagrolaimus sp. JU765</name>
    <dbReference type="NCBI Taxonomy" id="591449"/>
    <lineage>
        <taxon>Eukaryota</taxon>
        <taxon>Metazoa</taxon>
        <taxon>Ecdysozoa</taxon>
        <taxon>Nematoda</taxon>
        <taxon>Chromadorea</taxon>
        <taxon>Rhabditida</taxon>
        <taxon>Tylenchina</taxon>
        <taxon>Panagrolaimomorpha</taxon>
        <taxon>Panagrolaimoidea</taxon>
        <taxon>Panagrolaimidae</taxon>
        <taxon>Panagrolaimus</taxon>
    </lineage>
</organism>
<sequence length="93" mass="10668">MQLTPLGTEFEAILAAVLVFILGGVLMFLCCFVVTHIYLFYKKRTFRKKRRHDRLVEDAAGTVNHANSRQFSYAPLQAEQNSSEQSSEKNMRV</sequence>
<evidence type="ECO:0000313" key="2">
    <source>
        <dbReference type="WBParaSite" id="JU765_v2.g3129.t1"/>
    </source>
</evidence>
<dbReference type="WBParaSite" id="JU765_v2.g3129.t1">
    <property type="protein sequence ID" value="JU765_v2.g3129.t1"/>
    <property type="gene ID" value="JU765_v2.g3129"/>
</dbReference>
<proteinExistence type="predicted"/>
<name>A0AC34R364_9BILA</name>